<keyword evidence="4" id="KW-1185">Reference proteome</keyword>
<gene>
    <name evidence="3" type="ORF">CEXT_134581</name>
</gene>
<keyword evidence="1" id="KW-0539">Nucleus</keyword>
<reference evidence="3 4" key="1">
    <citation type="submission" date="2021-06" db="EMBL/GenBank/DDBJ databases">
        <title>Caerostris extrusa draft genome.</title>
        <authorList>
            <person name="Kono N."/>
            <person name="Arakawa K."/>
        </authorList>
    </citation>
    <scope>NUCLEOTIDE SEQUENCE [LARGE SCALE GENOMIC DNA]</scope>
</reference>
<dbReference type="GO" id="GO:0003677">
    <property type="term" value="F:DNA binding"/>
    <property type="evidence" value="ECO:0007669"/>
    <property type="project" value="UniProtKB-KW"/>
</dbReference>
<organism evidence="3 4">
    <name type="scientific">Caerostris extrusa</name>
    <name type="common">Bark spider</name>
    <name type="synonym">Caerostris bankana</name>
    <dbReference type="NCBI Taxonomy" id="172846"/>
    <lineage>
        <taxon>Eukaryota</taxon>
        <taxon>Metazoa</taxon>
        <taxon>Ecdysozoa</taxon>
        <taxon>Arthropoda</taxon>
        <taxon>Chelicerata</taxon>
        <taxon>Arachnida</taxon>
        <taxon>Araneae</taxon>
        <taxon>Araneomorphae</taxon>
        <taxon>Entelegynae</taxon>
        <taxon>Araneoidea</taxon>
        <taxon>Araneidae</taxon>
        <taxon>Caerostris</taxon>
    </lineage>
</organism>
<dbReference type="InterPro" id="IPR011082">
    <property type="entry name" value="Exosome-assoc_fac/DNA_repair"/>
</dbReference>
<feature type="region of interest" description="Disordered" evidence="2">
    <location>
        <begin position="42"/>
        <end position="84"/>
    </location>
</feature>
<dbReference type="PANTHER" id="PTHR15341">
    <property type="entry name" value="SUN-COR STEROID HORMONE RECEPTOR CO-REPRESSOR"/>
    <property type="match status" value="1"/>
</dbReference>
<name>A0AAV4WZB1_CAEEX</name>
<dbReference type="EMBL" id="BPLR01016963">
    <property type="protein sequence ID" value="GIY87688.1"/>
    <property type="molecule type" value="Genomic_DNA"/>
</dbReference>
<comment type="function">
    <text evidence="1">Plays a role in the recruitment of the exosome to pre-rRNA to mediate the 3'-5' end processing of the 5.8S rRNA.</text>
</comment>
<evidence type="ECO:0000313" key="3">
    <source>
        <dbReference type="EMBL" id="GIY87688.1"/>
    </source>
</evidence>
<keyword evidence="1" id="KW-0694">RNA-binding</keyword>
<dbReference type="GO" id="GO:0010468">
    <property type="term" value="P:regulation of gene expression"/>
    <property type="evidence" value="ECO:0007669"/>
    <property type="project" value="TreeGrafter"/>
</dbReference>
<protein>
    <recommendedName>
        <fullName evidence="1">Nuclear nucleic acid-binding protein C1D</fullName>
    </recommendedName>
</protein>
<comment type="caution">
    <text evidence="3">The sequence shown here is derived from an EMBL/GenBank/DDBJ whole genome shotgun (WGS) entry which is preliminary data.</text>
</comment>
<dbReference type="GO" id="GO:0000178">
    <property type="term" value="C:exosome (RNase complex)"/>
    <property type="evidence" value="ECO:0007669"/>
    <property type="project" value="TreeGrafter"/>
</dbReference>
<evidence type="ECO:0000256" key="2">
    <source>
        <dbReference type="SAM" id="MobiDB-lite"/>
    </source>
</evidence>
<dbReference type="GO" id="GO:0003723">
    <property type="term" value="F:RNA binding"/>
    <property type="evidence" value="ECO:0007669"/>
    <property type="project" value="UniProtKB-UniRule"/>
</dbReference>
<dbReference type="GO" id="GO:0000460">
    <property type="term" value="P:maturation of 5.8S rRNA"/>
    <property type="evidence" value="ECO:0007669"/>
    <property type="project" value="TreeGrafter"/>
</dbReference>
<dbReference type="GO" id="GO:0005730">
    <property type="term" value="C:nucleolus"/>
    <property type="evidence" value="ECO:0007669"/>
    <property type="project" value="UniProtKB-SubCell"/>
</dbReference>
<comment type="subunit">
    <text evidence="1">Monomer and homodimer.</text>
</comment>
<comment type="similarity">
    <text evidence="1">Belongs to the C1D family.</text>
</comment>
<feature type="compositionally biased region" description="Polar residues" evidence="2">
    <location>
        <begin position="53"/>
        <end position="66"/>
    </location>
</feature>
<sequence>MMVLKEELERYKSCMQTVKELTDKAKAPVLNKGAAKRFVRNALWEPSDKDGLESTSKNSSQEASTKLNKRLPGSNDSHRKKRRH</sequence>
<dbReference type="GO" id="GO:0005737">
    <property type="term" value="C:cytoplasm"/>
    <property type="evidence" value="ECO:0007669"/>
    <property type="project" value="UniProtKB-SubCell"/>
</dbReference>
<evidence type="ECO:0000256" key="1">
    <source>
        <dbReference type="RuleBase" id="RU368003"/>
    </source>
</evidence>
<evidence type="ECO:0000313" key="4">
    <source>
        <dbReference type="Proteomes" id="UP001054945"/>
    </source>
</evidence>
<keyword evidence="1" id="KW-0698">rRNA processing</keyword>
<dbReference type="Proteomes" id="UP001054945">
    <property type="component" value="Unassembled WGS sequence"/>
</dbReference>
<proteinExistence type="inferred from homology"/>
<dbReference type="AlphaFoldDB" id="A0AAV4WZB1"/>
<keyword evidence="1" id="KW-0238">DNA-binding</keyword>
<dbReference type="PANTHER" id="PTHR15341:SF3">
    <property type="entry name" value="NUCLEAR NUCLEIC ACID-BINDING PROTEIN C1D"/>
    <property type="match status" value="1"/>
</dbReference>
<accession>A0AAV4WZB1</accession>
<comment type="subcellular location">
    <subcellularLocation>
        <location evidence="1">Cytoplasm</location>
    </subcellularLocation>
    <subcellularLocation>
        <location evidence="1">Nucleus</location>
        <location evidence="1">Nucleolus</location>
    </subcellularLocation>
    <subcellularLocation>
        <location evidence="1">Nucleus</location>
    </subcellularLocation>
</comment>
<keyword evidence="1" id="KW-0963">Cytoplasm</keyword>